<dbReference type="OrthoDB" id="591341at2759"/>
<dbReference type="AlphaFoldDB" id="A0A8J5RUW6"/>
<evidence type="ECO:0000313" key="2">
    <source>
        <dbReference type="EMBL" id="KAG8055222.1"/>
    </source>
</evidence>
<evidence type="ECO:0000259" key="1">
    <source>
        <dbReference type="Pfam" id="PF03478"/>
    </source>
</evidence>
<dbReference type="InterPro" id="IPR005174">
    <property type="entry name" value="KIB1-4_b-propeller"/>
</dbReference>
<dbReference type="PANTHER" id="PTHR33110:SF121">
    <property type="entry name" value="DUF295 DOMAIN-CONTAINING PROTEIN"/>
    <property type="match status" value="1"/>
</dbReference>
<reference evidence="2" key="2">
    <citation type="submission" date="2021-02" db="EMBL/GenBank/DDBJ databases">
        <authorList>
            <person name="Kimball J.A."/>
            <person name="Haas M.W."/>
            <person name="Macchietto M."/>
            <person name="Kono T."/>
            <person name="Duquette J."/>
            <person name="Shao M."/>
        </authorList>
    </citation>
    <scope>NUCLEOTIDE SEQUENCE</scope>
    <source>
        <tissue evidence="2">Fresh leaf tissue</tissue>
    </source>
</reference>
<dbReference type="Pfam" id="PF03478">
    <property type="entry name" value="Beta-prop_KIB1-4"/>
    <property type="match status" value="1"/>
</dbReference>
<protein>
    <recommendedName>
        <fullName evidence="1">KIB1-4 beta-propeller domain-containing protein</fullName>
    </recommendedName>
</protein>
<sequence length="419" mass="47871">MPRQPRRRVRLRARARARARARYPPWADLHGLIVCEILRRLPCDIDRENFFRVCRSWNDAIGLEGIPLLHTPRQLPFLMQPLAEGPIFCCILSGGASHPFPTPMDIPSAFRHARYVGTCGDRMAFLSIFDQPQGIPQQHVVFDLLELGHYKLPSIIVHDEAAPGELEQQVQQRWIRPFSIIAATLSTGVFKSGCVVGGIIKLFHFPDEHRPKIAFWRLNDEPVMGYFDAPEVCWEVEDVLFYNGAFHFLTQGEHIRVGAPAFHVGGMTQVQWENRYFSPGNRAYEQYVKARYLVESRGDLLLVLRCSPYPGQPTSAFKVFRMVQPEVPANNNNVVEYKWMELPSLDGRMLFVGRGCSKSYEAAAYPGFESAIYFCDDEVVALQYPCTDCGKWTEAPPRVVRCFPEQHPSNYSPQVWINP</sequence>
<dbReference type="Proteomes" id="UP000729402">
    <property type="component" value="Unassembled WGS sequence"/>
</dbReference>
<reference evidence="2" key="1">
    <citation type="journal article" date="2021" name="bioRxiv">
        <title>Whole Genome Assembly and Annotation of Northern Wild Rice, Zizania palustris L., Supports a Whole Genome Duplication in the Zizania Genus.</title>
        <authorList>
            <person name="Haas M."/>
            <person name="Kono T."/>
            <person name="Macchietto M."/>
            <person name="Millas R."/>
            <person name="McGilp L."/>
            <person name="Shao M."/>
            <person name="Duquette J."/>
            <person name="Hirsch C.N."/>
            <person name="Kimball J."/>
        </authorList>
    </citation>
    <scope>NUCLEOTIDE SEQUENCE</scope>
    <source>
        <tissue evidence="2">Fresh leaf tissue</tissue>
    </source>
</reference>
<keyword evidence="3" id="KW-1185">Reference proteome</keyword>
<evidence type="ECO:0000313" key="3">
    <source>
        <dbReference type="Proteomes" id="UP000729402"/>
    </source>
</evidence>
<proteinExistence type="predicted"/>
<name>A0A8J5RUW6_ZIZPA</name>
<gene>
    <name evidence="2" type="ORF">GUJ93_ZPchr0001g32593</name>
</gene>
<dbReference type="EMBL" id="JAAALK010000288">
    <property type="protein sequence ID" value="KAG8055222.1"/>
    <property type="molecule type" value="Genomic_DNA"/>
</dbReference>
<feature type="domain" description="KIB1-4 beta-propeller" evidence="1">
    <location>
        <begin position="104"/>
        <end position="381"/>
    </location>
</feature>
<accession>A0A8J5RUW6</accession>
<dbReference type="PANTHER" id="PTHR33110">
    <property type="entry name" value="F-BOX/KELCH-REPEAT PROTEIN-RELATED"/>
    <property type="match status" value="1"/>
</dbReference>
<organism evidence="2 3">
    <name type="scientific">Zizania palustris</name>
    <name type="common">Northern wild rice</name>
    <dbReference type="NCBI Taxonomy" id="103762"/>
    <lineage>
        <taxon>Eukaryota</taxon>
        <taxon>Viridiplantae</taxon>
        <taxon>Streptophyta</taxon>
        <taxon>Embryophyta</taxon>
        <taxon>Tracheophyta</taxon>
        <taxon>Spermatophyta</taxon>
        <taxon>Magnoliopsida</taxon>
        <taxon>Liliopsida</taxon>
        <taxon>Poales</taxon>
        <taxon>Poaceae</taxon>
        <taxon>BOP clade</taxon>
        <taxon>Oryzoideae</taxon>
        <taxon>Oryzeae</taxon>
        <taxon>Zizaniinae</taxon>
        <taxon>Zizania</taxon>
    </lineage>
</organism>
<comment type="caution">
    <text evidence="2">The sequence shown here is derived from an EMBL/GenBank/DDBJ whole genome shotgun (WGS) entry which is preliminary data.</text>
</comment>